<dbReference type="EMBL" id="CAKLDI010000002">
    <property type="protein sequence ID" value="CAH0535425.1"/>
    <property type="molecule type" value="Genomic_DNA"/>
</dbReference>
<name>A0ABM8ZXH4_9VIBR</name>
<proteinExistence type="predicted"/>
<accession>A0ABM8ZXH4</accession>
<reference evidence="2" key="1">
    <citation type="submission" date="2021-11" db="EMBL/GenBank/DDBJ databases">
        <authorList>
            <person name="Rodrigo-Torres L."/>
            <person name="Arahal R. D."/>
            <person name="Lucena T."/>
        </authorList>
    </citation>
    <scope>NUCLEOTIDE SEQUENCE</scope>
    <source>
        <strain evidence="2">CECT 7929</strain>
    </source>
</reference>
<comment type="caution">
    <text evidence="2">The sequence shown here is derived from an EMBL/GenBank/DDBJ whole genome shotgun (WGS) entry which is preliminary data.</text>
</comment>
<gene>
    <name evidence="2" type="ORF">VST7929_02998</name>
</gene>
<keyword evidence="1" id="KW-0732">Signal</keyword>
<evidence type="ECO:0008006" key="4">
    <source>
        <dbReference type="Google" id="ProtNLM"/>
    </source>
</evidence>
<keyword evidence="3" id="KW-1185">Reference proteome</keyword>
<dbReference type="Proteomes" id="UP000838672">
    <property type="component" value="Unassembled WGS sequence"/>
</dbReference>
<feature type="chain" id="PRO_5046215900" description="DUF3352 domain-containing protein" evidence="1">
    <location>
        <begin position="24"/>
        <end position="574"/>
    </location>
</feature>
<sequence>MKKNLIAASIFSGLLTLSGCATNQSEQQKQQILSYVPADTVLFIGQFEPTPSKALFNQYIHKLQTVDLEQFKQMLNHDVPAKGGQRFVVELANQLLENSHHTDQFMATLGLADETRSYFYLIGAQPVLKFEIEDAVAFAKFLDDAEEKSQYQHTKEVVGDTQVRRYAVYQGSQNDDLDLIIHLAPNMVTMTLESALLPSQLPMVLQQQAPTNSLLSSQRLEQIENQFALDSQSLGYIDHLGIVDALTGKTKNQLNQDIQTLVRHYGNEHDVQDFALIESTACQNELHAIFAKWPKTVMTFDYSDSQPIQSQARLIVESSHPTLAPYFQSMQGFIPSYTQQFHPLAIGFGLDINAFMDFYDAYGQAVTTPKFSCAIAQSFQKGHAEIKAQQDFDKDTEALALFADLRGVAGALFNYQVSFNSQNEIEGVEIDAIISLSSINIQGFYQQILDINPMLGVMLPLQTGKTTNISEHLPMIKPFIQNDVYAEFAGDHIVFYAGKNGSKQAKQLAKESAQDKNGYFSFAIHEAKLMAPLEAMGDEAKPLNDWMMLNSSNGYMEIKGTKYGMEILETQVYE</sequence>
<evidence type="ECO:0000313" key="3">
    <source>
        <dbReference type="Proteomes" id="UP000838672"/>
    </source>
</evidence>
<protein>
    <recommendedName>
        <fullName evidence="4">DUF3352 domain-containing protein</fullName>
    </recommendedName>
</protein>
<dbReference type="PROSITE" id="PS51257">
    <property type="entry name" value="PROKAR_LIPOPROTEIN"/>
    <property type="match status" value="1"/>
</dbReference>
<evidence type="ECO:0000256" key="1">
    <source>
        <dbReference type="SAM" id="SignalP"/>
    </source>
</evidence>
<dbReference type="RefSeq" id="WP_237468279.1">
    <property type="nucleotide sequence ID" value="NZ_CAKLDI010000002.1"/>
</dbReference>
<organism evidence="2 3">
    <name type="scientific">Vibrio stylophorae</name>
    <dbReference type="NCBI Taxonomy" id="659351"/>
    <lineage>
        <taxon>Bacteria</taxon>
        <taxon>Pseudomonadati</taxon>
        <taxon>Pseudomonadota</taxon>
        <taxon>Gammaproteobacteria</taxon>
        <taxon>Vibrionales</taxon>
        <taxon>Vibrionaceae</taxon>
        <taxon>Vibrio</taxon>
    </lineage>
</organism>
<feature type="signal peptide" evidence="1">
    <location>
        <begin position="1"/>
        <end position="23"/>
    </location>
</feature>
<evidence type="ECO:0000313" key="2">
    <source>
        <dbReference type="EMBL" id="CAH0535425.1"/>
    </source>
</evidence>